<evidence type="ECO:0000313" key="1">
    <source>
        <dbReference type="EMBL" id="VFK54531.1"/>
    </source>
</evidence>
<sequence>MDINILQTMALLKTNWDKPERKDYMELFVPIVIQCIRLLEHEEVSSPSVQKQLTKHFGLSVPSNIVENILKRIQKRELLSAKNKILYRDNDAILYYENKNQFVTKRDGVVREYENLIRKLSKFAKEHYQLTWNDTYTERCLFEYLDINGITIISSLTSGVPLKQVLRKGKEVKKDLFVVANFILETEKNRRDIFQYFDSIVQGNILASSIYLPDVGRVQKNSLTPNSTLILRLLYFLWVMQEKLSSKHARSCYYCWKVTMVGYIVLSTH</sequence>
<evidence type="ECO:0000313" key="2">
    <source>
        <dbReference type="EMBL" id="VFK57390.1"/>
    </source>
</evidence>
<gene>
    <name evidence="2" type="ORF">BECKTUN1418E_GA0071001_104514</name>
    <name evidence="1" type="ORF">BECKTUN1418F_GA0071002_104414</name>
</gene>
<dbReference type="EMBL" id="CAADFV010000045">
    <property type="protein sequence ID" value="VFK57390.1"/>
    <property type="molecule type" value="Genomic_DNA"/>
</dbReference>
<reference evidence="2" key="1">
    <citation type="submission" date="2019-02" db="EMBL/GenBank/DDBJ databases">
        <authorList>
            <person name="Gruber-Vodicka R. H."/>
            <person name="Seah K. B. B."/>
        </authorList>
    </citation>
    <scope>NUCLEOTIDE SEQUENCE</scope>
    <source>
        <strain evidence="2">BECK_BY2</strain>
        <strain evidence="1">BECK_BY3</strain>
    </source>
</reference>
<proteinExistence type="predicted"/>
<dbReference type="EMBL" id="CAADFY010000044">
    <property type="protein sequence ID" value="VFK54531.1"/>
    <property type="molecule type" value="Genomic_DNA"/>
</dbReference>
<name>A0A450ZUB7_9GAMM</name>
<protein>
    <submittedName>
        <fullName evidence="2">Uncharacterized protein</fullName>
    </submittedName>
</protein>
<organism evidence="2">
    <name type="scientific">Candidatus Kentrum sp. TUN</name>
    <dbReference type="NCBI Taxonomy" id="2126343"/>
    <lineage>
        <taxon>Bacteria</taxon>
        <taxon>Pseudomonadati</taxon>
        <taxon>Pseudomonadota</taxon>
        <taxon>Gammaproteobacteria</taxon>
        <taxon>Candidatus Kentrum</taxon>
    </lineage>
</organism>
<dbReference type="AlphaFoldDB" id="A0A450ZUB7"/>
<accession>A0A450ZUB7</accession>